<proteinExistence type="predicted"/>
<comment type="caution">
    <text evidence="2">The sequence shown here is derived from an EMBL/GenBank/DDBJ whole genome shotgun (WGS) entry which is preliminary data.</text>
</comment>
<dbReference type="EMBL" id="JAUTWS010000080">
    <property type="protein sequence ID" value="MDO9713295.1"/>
    <property type="molecule type" value="Genomic_DNA"/>
</dbReference>
<dbReference type="InterPro" id="IPR025528">
    <property type="entry name" value="BrnA_antitoxin"/>
</dbReference>
<feature type="region of interest" description="Disordered" evidence="1">
    <location>
        <begin position="1"/>
        <end position="20"/>
    </location>
</feature>
<evidence type="ECO:0000313" key="3">
    <source>
        <dbReference type="Proteomes" id="UP001243009"/>
    </source>
</evidence>
<dbReference type="RefSeq" id="WP_305108154.1">
    <property type="nucleotide sequence ID" value="NZ_JAUTWS010000080.1"/>
</dbReference>
<reference evidence="2 3" key="1">
    <citation type="submission" date="2023-08" db="EMBL/GenBank/DDBJ databases">
        <title>The draft genome sequence of Paracraurococcus sp. LOR1-02.</title>
        <authorList>
            <person name="Kingkaew E."/>
            <person name="Tanasupawat S."/>
        </authorList>
    </citation>
    <scope>NUCLEOTIDE SEQUENCE [LARGE SCALE GENOMIC DNA]</scope>
    <source>
        <strain evidence="2 3">LOR1-02</strain>
    </source>
</reference>
<protein>
    <submittedName>
        <fullName evidence="2">BrnA antitoxin family protein</fullName>
    </submittedName>
</protein>
<name>A0ABT9EBM6_9PROT</name>
<evidence type="ECO:0000313" key="2">
    <source>
        <dbReference type="EMBL" id="MDO9713295.1"/>
    </source>
</evidence>
<sequence>MPTKKPNGESTWVDPDDAPPLTKDFFDRAELRHGDTVIRPGRPPLPDFAAQATPDLDPDLLERLRATGPGWQHRLNQAVREWLDRNAA</sequence>
<keyword evidence="3" id="KW-1185">Reference proteome</keyword>
<accession>A0ABT9EBM6</accession>
<dbReference type="Proteomes" id="UP001243009">
    <property type="component" value="Unassembled WGS sequence"/>
</dbReference>
<organism evidence="2 3">
    <name type="scientific">Paracraurococcus lichenis</name>
    <dbReference type="NCBI Taxonomy" id="3064888"/>
    <lineage>
        <taxon>Bacteria</taxon>
        <taxon>Pseudomonadati</taxon>
        <taxon>Pseudomonadota</taxon>
        <taxon>Alphaproteobacteria</taxon>
        <taxon>Acetobacterales</taxon>
        <taxon>Roseomonadaceae</taxon>
        <taxon>Paracraurococcus</taxon>
    </lineage>
</organism>
<gene>
    <name evidence="2" type="ORF">Q7A36_33515</name>
</gene>
<evidence type="ECO:0000256" key="1">
    <source>
        <dbReference type="SAM" id="MobiDB-lite"/>
    </source>
</evidence>
<dbReference type="Pfam" id="PF14384">
    <property type="entry name" value="BrnA_antitoxin"/>
    <property type="match status" value="1"/>
</dbReference>